<gene>
    <name evidence="3" type="ORF">G3I71_09915</name>
</gene>
<organism evidence="3">
    <name type="scientific">Streptomyces sp. SID12501</name>
    <dbReference type="NCBI Taxonomy" id="2706042"/>
    <lineage>
        <taxon>Bacteria</taxon>
        <taxon>Bacillati</taxon>
        <taxon>Actinomycetota</taxon>
        <taxon>Actinomycetes</taxon>
        <taxon>Kitasatosporales</taxon>
        <taxon>Streptomycetaceae</taxon>
        <taxon>Streptomyces</taxon>
    </lineage>
</organism>
<reference evidence="3" key="1">
    <citation type="submission" date="2020-01" db="EMBL/GenBank/DDBJ databases">
        <title>Insect and environment-associated Actinomycetes.</title>
        <authorList>
            <person name="Currrie C."/>
            <person name="Chevrette M."/>
            <person name="Carlson C."/>
            <person name="Stubbendieck R."/>
            <person name="Wendt-Pienkowski E."/>
        </authorList>
    </citation>
    <scope>NUCLEOTIDE SEQUENCE</scope>
    <source>
        <strain evidence="3">SID12501</strain>
    </source>
</reference>
<accession>A0A6B3BP84</accession>
<evidence type="ECO:0000256" key="2">
    <source>
        <dbReference type="RuleBase" id="RU362080"/>
    </source>
</evidence>
<dbReference type="InterPro" id="IPR006442">
    <property type="entry name" value="Antitoxin_Phd/YefM"/>
</dbReference>
<proteinExistence type="inferred from homology"/>
<evidence type="ECO:0000256" key="1">
    <source>
        <dbReference type="ARBA" id="ARBA00009981"/>
    </source>
</evidence>
<dbReference type="SUPFAM" id="SSF143120">
    <property type="entry name" value="YefM-like"/>
    <property type="match status" value="1"/>
</dbReference>
<name>A0A6B3BP84_9ACTN</name>
<comment type="caution">
    <text evidence="3">The sequence shown here is derived from an EMBL/GenBank/DDBJ whole genome shotgun (WGS) entry which is preliminary data.</text>
</comment>
<dbReference type="NCBIfam" id="TIGR01552">
    <property type="entry name" value="phd_fam"/>
    <property type="match status" value="1"/>
</dbReference>
<dbReference type="AlphaFoldDB" id="A0A6B3BP84"/>
<comment type="function">
    <text evidence="2">Antitoxin component of a type II toxin-antitoxin (TA) system.</text>
</comment>
<sequence>MDASYTLTDARNNLGKVVNEVRHGGRTVEITDHGTPVAAVIPIELLDYFQQLEDQRDLAAAEESKAGATRWVSHADVAARFGLNADGTRKR</sequence>
<dbReference type="RefSeq" id="WP_164313594.1">
    <property type="nucleotide sequence ID" value="NZ_JAAGLU010000007.1"/>
</dbReference>
<comment type="similarity">
    <text evidence="1 2">Belongs to the phD/YefM antitoxin family.</text>
</comment>
<dbReference type="InterPro" id="IPR036165">
    <property type="entry name" value="YefM-like_sf"/>
</dbReference>
<evidence type="ECO:0000313" key="3">
    <source>
        <dbReference type="EMBL" id="NEC86130.1"/>
    </source>
</evidence>
<dbReference type="Gene3D" id="3.40.1620.10">
    <property type="entry name" value="YefM-like domain"/>
    <property type="match status" value="1"/>
</dbReference>
<dbReference type="Pfam" id="PF02604">
    <property type="entry name" value="PhdYeFM_antitox"/>
    <property type="match status" value="1"/>
</dbReference>
<dbReference type="EMBL" id="JAAGLU010000007">
    <property type="protein sequence ID" value="NEC86130.1"/>
    <property type="molecule type" value="Genomic_DNA"/>
</dbReference>
<protein>
    <recommendedName>
        <fullName evidence="2">Antitoxin</fullName>
    </recommendedName>
</protein>